<keyword evidence="5" id="KW-1185">Reference proteome</keyword>
<dbReference type="Gene3D" id="2.170.210.20">
    <property type="entry name" value="Spindle assembly abnormal protein 6, N-terminal domain"/>
    <property type="match status" value="1"/>
</dbReference>
<proteinExistence type="predicted"/>
<comment type="caution">
    <text evidence="4">The sequence shown here is derived from an EMBL/GenBank/DDBJ whole genome shotgun (WGS) entry which is preliminary data.</text>
</comment>
<reference evidence="4" key="1">
    <citation type="submission" date="2023-10" db="EMBL/GenBank/DDBJ databases">
        <title>Genome assembly of Pristionchus species.</title>
        <authorList>
            <person name="Yoshida K."/>
            <person name="Sommer R.J."/>
        </authorList>
    </citation>
    <scope>NUCLEOTIDE SEQUENCE</scope>
    <source>
        <strain evidence="4">RS0144</strain>
    </source>
</reference>
<evidence type="ECO:0000313" key="5">
    <source>
        <dbReference type="Proteomes" id="UP001432027"/>
    </source>
</evidence>
<dbReference type="Gene3D" id="1.20.120.330">
    <property type="entry name" value="Nucleotidyltransferases domain 2"/>
    <property type="match status" value="1"/>
</dbReference>
<feature type="domain" description="Spindle assembly abnormal protein 6 N-terminal" evidence="3">
    <location>
        <begin position="38"/>
        <end position="130"/>
    </location>
</feature>
<feature type="coiled-coil region" evidence="1">
    <location>
        <begin position="343"/>
        <end position="398"/>
    </location>
</feature>
<dbReference type="InterPro" id="IPR032396">
    <property type="entry name" value="SAS-6_N"/>
</dbReference>
<feature type="region of interest" description="Disordered" evidence="2">
    <location>
        <begin position="473"/>
        <end position="507"/>
    </location>
</feature>
<evidence type="ECO:0000259" key="3">
    <source>
        <dbReference type="Pfam" id="PF16531"/>
    </source>
</evidence>
<dbReference type="Proteomes" id="UP001432027">
    <property type="component" value="Unassembled WGS sequence"/>
</dbReference>
<protein>
    <recommendedName>
        <fullName evidence="3">Spindle assembly abnormal protein 6 N-terminal domain-containing protein</fullName>
    </recommendedName>
</protein>
<keyword evidence="1" id="KW-0175">Coiled coil</keyword>
<dbReference type="InterPro" id="IPR038558">
    <property type="entry name" value="SAS-6_N_sf"/>
</dbReference>
<dbReference type="AlphaFoldDB" id="A0AAV5TLH0"/>
<organism evidence="4 5">
    <name type="scientific">Pristionchus entomophagus</name>
    <dbReference type="NCBI Taxonomy" id="358040"/>
    <lineage>
        <taxon>Eukaryota</taxon>
        <taxon>Metazoa</taxon>
        <taxon>Ecdysozoa</taxon>
        <taxon>Nematoda</taxon>
        <taxon>Chromadorea</taxon>
        <taxon>Rhabditida</taxon>
        <taxon>Rhabditina</taxon>
        <taxon>Diplogasteromorpha</taxon>
        <taxon>Diplogasteroidea</taxon>
        <taxon>Neodiplogasteridae</taxon>
        <taxon>Pristionchus</taxon>
    </lineage>
</organism>
<evidence type="ECO:0000256" key="1">
    <source>
        <dbReference type="SAM" id="Coils"/>
    </source>
</evidence>
<feature type="compositionally biased region" description="Basic and acidic residues" evidence="2">
    <location>
        <begin position="20"/>
        <end position="34"/>
    </location>
</feature>
<feature type="compositionally biased region" description="Polar residues" evidence="2">
    <location>
        <begin position="409"/>
        <end position="429"/>
    </location>
</feature>
<evidence type="ECO:0000313" key="4">
    <source>
        <dbReference type="EMBL" id="GMS95263.1"/>
    </source>
</evidence>
<sequence>QMASRSIRSSMAQPSFDPLTMKREMEVTRAREARGGSGRRKMKIKIYERSVDNGDKEVRVELSCPSDDDMVFAGGVTKANYSQLKKKFKNLNVNFEEYADKLIRQLSPSDPKAIVIYVVESDDQRTCTLQTWRDSDIQLNDLPIDMRAVVGEDLHTYLKTSLRSERNKARELEDGKKRAEDRVIQLEKEYEIKMKLEKENELLNEELREARAAEEDNKMDLNEWKQKYETAEGMMEDMREEMKELHDEITQAMDGEDAAKEEIEGLIAEIDELKSQLDHKDQKLIDTEKKLSKAYTEIDSLEENITSLERKCRKARDNACGEKMLHLVKKDEPPVVSCDERKLKELEGDVTEKNEMIEKMRERMSEMVKEKEQFELIRVQLEQSNRQMQMDLEKTQKLLDVYRRPSLSTPHGVSSMTSPHYSPSVQAYSTPPTVPNTTTPSAVKHSLLSRSDLQQYNRVPFTLLNRPHTPVLARNLDGQSGPGTTNSPRVLSYNQLPRNFANTEKKD</sequence>
<feature type="compositionally biased region" description="Polar residues" evidence="2">
    <location>
        <begin position="482"/>
        <end position="507"/>
    </location>
</feature>
<dbReference type="EMBL" id="BTSX01000004">
    <property type="protein sequence ID" value="GMS95263.1"/>
    <property type="molecule type" value="Genomic_DNA"/>
</dbReference>
<feature type="compositionally biased region" description="Polar residues" evidence="2">
    <location>
        <begin position="1"/>
        <end position="13"/>
    </location>
</feature>
<gene>
    <name evidence="4" type="ORF">PENTCL1PPCAC_17438</name>
</gene>
<feature type="region of interest" description="Disordered" evidence="2">
    <location>
        <begin position="409"/>
        <end position="441"/>
    </location>
</feature>
<dbReference type="Pfam" id="PF16531">
    <property type="entry name" value="SAS-6_N"/>
    <property type="match status" value="1"/>
</dbReference>
<feature type="non-terminal residue" evidence="4">
    <location>
        <position position="1"/>
    </location>
</feature>
<evidence type="ECO:0000256" key="2">
    <source>
        <dbReference type="SAM" id="MobiDB-lite"/>
    </source>
</evidence>
<accession>A0AAV5TLH0</accession>
<feature type="coiled-coil region" evidence="1">
    <location>
        <begin position="162"/>
        <end position="318"/>
    </location>
</feature>
<name>A0AAV5TLH0_9BILA</name>
<feature type="region of interest" description="Disordered" evidence="2">
    <location>
        <begin position="1"/>
        <end position="40"/>
    </location>
</feature>